<sequence>MDTKQEMLDCITSSVDLIMVTSDYSLIPYYSLDNNTIGRIKEYFSYDIESEDIVALISTSVMDPGKTGIVFTTSTVYTRDWGFFPDTDENWYWDADGANFSSSNDFDKEMLRIIMKELFDISMNGIVEGFKDVKDATKDIAQGFKDLFDALGNLNK</sequence>
<accession>E6LPB2</accession>
<comment type="caution">
    <text evidence="1">The sequence shown here is derived from an EMBL/GenBank/DDBJ whole genome shotgun (WGS) entry which is preliminary data.</text>
</comment>
<evidence type="ECO:0000313" key="1">
    <source>
        <dbReference type="EMBL" id="EFU76307.1"/>
    </source>
</evidence>
<name>E6LPB2_9FIRM</name>
<gene>
    <name evidence="1" type="ORF">HMPREF0381_1797</name>
</gene>
<protein>
    <submittedName>
        <fullName evidence="1">Uncharacterized protein</fullName>
    </submittedName>
</protein>
<dbReference type="eggNOG" id="ENOG5030VM1">
    <property type="taxonomic scope" value="Bacteria"/>
</dbReference>
<evidence type="ECO:0000313" key="2">
    <source>
        <dbReference type="Proteomes" id="UP000003434"/>
    </source>
</evidence>
<dbReference type="EMBL" id="AEPW01000076">
    <property type="protein sequence ID" value="EFU76307.1"/>
    <property type="molecule type" value="Genomic_DNA"/>
</dbReference>
<dbReference type="HOGENOM" id="CLU_1684350_0_0_9"/>
<reference evidence="1 2" key="1">
    <citation type="submission" date="2010-12" db="EMBL/GenBank/DDBJ databases">
        <authorList>
            <person name="Muzny D."/>
            <person name="Qin X."/>
            <person name="Deng J."/>
            <person name="Jiang H."/>
            <person name="Liu Y."/>
            <person name="Qu J."/>
            <person name="Song X.-Z."/>
            <person name="Zhang L."/>
            <person name="Thornton R."/>
            <person name="Coyle M."/>
            <person name="Francisco L."/>
            <person name="Jackson L."/>
            <person name="Javaid M."/>
            <person name="Korchina V."/>
            <person name="Kovar C."/>
            <person name="Mata R."/>
            <person name="Mathew T."/>
            <person name="Ngo R."/>
            <person name="Nguyen L."/>
            <person name="Nguyen N."/>
            <person name="Okwuonu G."/>
            <person name="Ongeri F."/>
            <person name="Pham C."/>
            <person name="Simmons D."/>
            <person name="Wilczek-Boney K."/>
            <person name="Hale W."/>
            <person name="Jakkamsetti A."/>
            <person name="Pham P."/>
            <person name="Ruth R."/>
            <person name="San Lucas F."/>
            <person name="Warren J."/>
            <person name="Zhang J."/>
            <person name="Zhao Z."/>
            <person name="Zhou C."/>
            <person name="Zhu D."/>
            <person name="Lee S."/>
            <person name="Bess C."/>
            <person name="Blankenburg K."/>
            <person name="Forbes L."/>
            <person name="Fu Q."/>
            <person name="Gubbala S."/>
            <person name="Hirani K."/>
            <person name="Jayaseelan J.C."/>
            <person name="Lara F."/>
            <person name="Munidasa M."/>
            <person name="Palculict T."/>
            <person name="Patil S."/>
            <person name="Pu L.-L."/>
            <person name="Saada N."/>
            <person name="Tang L."/>
            <person name="Weissenberger G."/>
            <person name="Zhu Y."/>
            <person name="Hemphill L."/>
            <person name="Shang Y."/>
            <person name="Youmans B."/>
            <person name="Ayvaz T."/>
            <person name="Ross M."/>
            <person name="Santibanez J."/>
            <person name="Aqrawi P."/>
            <person name="Gross S."/>
            <person name="Joshi V."/>
            <person name="Fowler G."/>
            <person name="Nazareth L."/>
            <person name="Reid J."/>
            <person name="Worley K."/>
            <person name="Petrosino J."/>
            <person name="Highlander S."/>
            <person name="Gibbs R."/>
        </authorList>
    </citation>
    <scope>NUCLEOTIDE SEQUENCE [LARGE SCALE GENOMIC DNA]</scope>
    <source>
        <strain evidence="1 2">DSM 3986</strain>
    </source>
</reference>
<dbReference type="Proteomes" id="UP000003434">
    <property type="component" value="Unassembled WGS sequence"/>
</dbReference>
<dbReference type="RefSeq" id="WP_008751562.1">
    <property type="nucleotide sequence ID" value="NZ_GL622296.1"/>
</dbReference>
<proteinExistence type="predicted"/>
<dbReference type="AlphaFoldDB" id="E6LPB2"/>
<organism evidence="1 2">
    <name type="scientific">Lachnoanaerobaculum saburreum DSM 3986</name>
    <dbReference type="NCBI Taxonomy" id="887325"/>
    <lineage>
        <taxon>Bacteria</taxon>
        <taxon>Bacillati</taxon>
        <taxon>Bacillota</taxon>
        <taxon>Clostridia</taxon>
        <taxon>Lachnospirales</taxon>
        <taxon>Lachnospiraceae</taxon>
        <taxon>Lachnoanaerobaculum</taxon>
    </lineage>
</organism>